<dbReference type="InterPro" id="IPR028889">
    <property type="entry name" value="USP"/>
</dbReference>
<dbReference type="EMBL" id="CAACVR010000045">
    <property type="protein sequence ID" value="VEU23322.1"/>
    <property type="molecule type" value="Genomic_DNA"/>
</dbReference>
<dbReference type="GO" id="GO:0005634">
    <property type="term" value="C:nucleus"/>
    <property type="evidence" value="ECO:0007669"/>
    <property type="project" value="TreeGrafter"/>
</dbReference>
<feature type="compositionally biased region" description="Polar residues" evidence="6">
    <location>
        <begin position="27"/>
        <end position="36"/>
    </location>
</feature>
<dbReference type="OrthoDB" id="27652at2759"/>
<feature type="domain" description="USP" evidence="7">
    <location>
        <begin position="136"/>
        <end position="609"/>
    </location>
</feature>
<dbReference type="PROSITE" id="PS50235">
    <property type="entry name" value="USP_3"/>
    <property type="match status" value="1"/>
</dbReference>
<evidence type="ECO:0000256" key="4">
    <source>
        <dbReference type="ARBA" id="ARBA00022670"/>
    </source>
</evidence>
<evidence type="ECO:0000256" key="6">
    <source>
        <dbReference type="SAM" id="MobiDB-lite"/>
    </source>
</evidence>
<gene>
    <name evidence="8" type="ORF">BRENAR_LOCUS4053</name>
</gene>
<dbReference type="STRING" id="13370.A0A448YQY1"/>
<evidence type="ECO:0000313" key="8">
    <source>
        <dbReference type="EMBL" id="VEU23322.1"/>
    </source>
</evidence>
<feature type="compositionally biased region" description="Low complexity" evidence="6">
    <location>
        <begin position="76"/>
        <end position="85"/>
    </location>
</feature>
<dbReference type="PANTHER" id="PTHR24006">
    <property type="entry name" value="UBIQUITIN CARBOXYL-TERMINAL HYDROLASE"/>
    <property type="match status" value="1"/>
</dbReference>
<keyword evidence="4" id="KW-0645">Protease</keyword>
<feature type="region of interest" description="Disordered" evidence="6">
    <location>
        <begin position="650"/>
        <end position="688"/>
    </location>
</feature>
<dbReference type="InParanoid" id="A0A448YQY1"/>
<evidence type="ECO:0000313" key="9">
    <source>
        <dbReference type="Proteomes" id="UP000290900"/>
    </source>
</evidence>
<proteinExistence type="inferred from homology"/>
<reference evidence="8 9" key="1">
    <citation type="submission" date="2018-12" db="EMBL/GenBank/DDBJ databases">
        <authorList>
            <person name="Tiukova I."/>
            <person name="Dainat J."/>
        </authorList>
    </citation>
    <scope>NUCLEOTIDE SEQUENCE [LARGE SCALE GENOMIC DNA]</scope>
</reference>
<keyword evidence="9" id="KW-1185">Reference proteome</keyword>
<dbReference type="PANTHER" id="PTHR24006:SF733">
    <property type="entry name" value="RE52890P"/>
    <property type="match status" value="1"/>
</dbReference>
<evidence type="ECO:0000256" key="1">
    <source>
        <dbReference type="ARBA" id="ARBA00000707"/>
    </source>
</evidence>
<feature type="compositionally biased region" description="Polar residues" evidence="6">
    <location>
        <begin position="49"/>
        <end position="66"/>
    </location>
</feature>
<feature type="compositionally biased region" description="Basic and acidic residues" evidence="6">
    <location>
        <begin position="197"/>
        <end position="211"/>
    </location>
</feature>
<dbReference type="InterPro" id="IPR038765">
    <property type="entry name" value="Papain-like_cys_pep_sf"/>
</dbReference>
<protein>
    <recommendedName>
        <fullName evidence="3">ubiquitinyl hydrolase 1</fullName>
        <ecNumber evidence="3">3.4.19.12</ecNumber>
    </recommendedName>
</protein>
<organism evidence="8 9">
    <name type="scientific">Brettanomyces naardenensis</name>
    <name type="common">Yeast</name>
    <dbReference type="NCBI Taxonomy" id="13370"/>
    <lineage>
        <taxon>Eukaryota</taxon>
        <taxon>Fungi</taxon>
        <taxon>Dikarya</taxon>
        <taxon>Ascomycota</taxon>
        <taxon>Saccharomycotina</taxon>
        <taxon>Pichiomycetes</taxon>
        <taxon>Pichiales</taxon>
        <taxon>Pichiaceae</taxon>
        <taxon>Brettanomyces</taxon>
    </lineage>
</organism>
<evidence type="ECO:0000256" key="3">
    <source>
        <dbReference type="ARBA" id="ARBA00012759"/>
    </source>
</evidence>
<dbReference type="FunFam" id="3.90.70.10:FF:000131">
    <property type="entry name" value="Ubiquitin carboxyl-terminal hydrolase"/>
    <property type="match status" value="1"/>
</dbReference>
<feature type="compositionally biased region" description="Low complexity" evidence="6">
    <location>
        <begin position="37"/>
        <end position="48"/>
    </location>
</feature>
<dbReference type="Pfam" id="PF00443">
    <property type="entry name" value="UCH"/>
    <property type="match status" value="1"/>
</dbReference>
<feature type="compositionally biased region" description="Basic and acidic residues" evidence="6">
    <location>
        <begin position="1"/>
        <end position="26"/>
    </location>
</feature>
<feature type="region of interest" description="Disordered" evidence="6">
    <location>
        <begin position="197"/>
        <end position="275"/>
    </location>
</feature>
<dbReference type="InterPro" id="IPR001394">
    <property type="entry name" value="Peptidase_C19_UCH"/>
</dbReference>
<name>A0A448YQY1_BRENA</name>
<evidence type="ECO:0000256" key="5">
    <source>
        <dbReference type="ARBA" id="ARBA00022801"/>
    </source>
</evidence>
<dbReference type="CDD" id="cd02663">
    <property type="entry name" value="Peptidase_C19G"/>
    <property type="match status" value="1"/>
</dbReference>
<sequence>MFKKWRSDKPSKSKKRDAVTSDDNKRTPSTSLTRTFSSSDAHSRTSASGNHTSNPGSNAVSSNSARELNGTGGTNGTASTGASGSPDAADECKVELEHMEFSSAFQEEAYDPELEYKVINKNDSERPYGDGSDKVFGMENFGYTCYIASILQSLYFTEPLRKELLSFPRRDPQDPRRRKLRVKGEKLRGFMAAIKMQQEKQDEGVDGEVEKTVSASTAGSTFTNPSSKMKSLFTRSSSAGDKGLSQTTSENGTSSNEEGDQKKDPPPENPELEKSITCQYPSYKDLNIRYFLNHQSNVTIVGATNDPADNSEQRKRQALLHGPMINLDISFSREYGMEPSLFTSAKDVFESITENSSKVGILSAYYFVEVVKQQNEMFRSSMHQDAHEFLNFLVNSLIETVNSYTAEHPEESSNLSHIFEGLLTSETKCLSCESVSTRDEKFLDLSIDLQQNTSITNCLKMFSQSEMLTGSNKFFCETCHSLQEAAKTIKLKKLPKILAFHLKRFKYSEELGRMVKLFYRVEYTKTLRIFNTTDDTGEPDKLYELYSVVVHIGGGPYHGHYVALIKTDKYGWLLFDDETVESIDENYVYRFFGDGPGLSTAYLLFYREIVDEDTFCDRQLFNGLDDEEDTENLSSSPIATAYSSGIRINNSSGAGHRTDNHPTNGSVANGSSKQSRKKNRMSLNFMKL</sequence>
<dbReference type="InterPro" id="IPR018200">
    <property type="entry name" value="USP_CS"/>
</dbReference>
<dbReference type="AlphaFoldDB" id="A0A448YQY1"/>
<keyword evidence="5" id="KW-0378">Hydrolase</keyword>
<dbReference type="GO" id="GO:0016579">
    <property type="term" value="P:protein deubiquitination"/>
    <property type="evidence" value="ECO:0007669"/>
    <property type="project" value="InterPro"/>
</dbReference>
<dbReference type="Gene3D" id="3.90.70.10">
    <property type="entry name" value="Cysteine proteinases"/>
    <property type="match status" value="2"/>
</dbReference>
<accession>A0A448YQY1</accession>
<feature type="compositionally biased region" description="Polar residues" evidence="6">
    <location>
        <begin position="213"/>
        <end position="256"/>
    </location>
</feature>
<dbReference type="InterPro" id="IPR050164">
    <property type="entry name" value="Peptidase_C19"/>
</dbReference>
<dbReference type="GO" id="GO:0004843">
    <property type="term" value="F:cysteine-type deubiquitinase activity"/>
    <property type="evidence" value="ECO:0007669"/>
    <property type="project" value="UniProtKB-EC"/>
</dbReference>
<evidence type="ECO:0000256" key="2">
    <source>
        <dbReference type="ARBA" id="ARBA00009085"/>
    </source>
</evidence>
<comment type="similarity">
    <text evidence="2">Belongs to the peptidase C19 family.</text>
</comment>
<dbReference type="GO" id="GO:0005829">
    <property type="term" value="C:cytosol"/>
    <property type="evidence" value="ECO:0007669"/>
    <property type="project" value="TreeGrafter"/>
</dbReference>
<feature type="compositionally biased region" description="Basic and acidic residues" evidence="6">
    <location>
        <begin position="259"/>
        <end position="274"/>
    </location>
</feature>
<dbReference type="Proteomes" id="UP000290900">
    <property type="component" value="Unassembled WGS sequence"/>
</dbReference>
<dbReference type="SUPFAM" id="SSF54001">
    <property type="entry name" value="Cysteine proteinases"/>
    <property type="match status" value="1"/>
</dbReference>
<comment type="catalytic activity">
    <reaction evidence="1">
        <text>Thiol-dependent hydrolysis of ester, thioester, amide, peptide and isopeptide bonds formed by the C-terminal Gly of ubiquitin (a 76-residue protein attached to proteins as an intracellular targeting signal).</text>
        <dbReference type="EC" id="3.4.19.12"/>
    </reaction>
</comment>
<dbReference type="FunCoup" id="A0A448YQY1">
    <property type="interactions" value="408"/>
</dbReference>
<dbReference type="PROSITE" id="PS00973">
    <property type="entry name" value="USP_2"/>
    <property type="match status" value="1"/>
</dbReference>
<feature type="compositionally biased region" description="Polar residues" evidence="6">
    <location>
        <begin position="661"/>
        <end position="673"/>
    </location>
</feature>
<evidence type="ECO:0000259" key="7">
    <source>
        <dbReference type="PROSITE" id="PS50235"/>
    </source>
</evidence>
<dbReference type="GO" id="GO:0006508">
    <property type="term" value="P:proteolysis"/>
    <property type="evidence" value="ECO:0007669"/>
    <property type="project" value="UniProtKB-KW"/>
</dbReference>
<dbReference type="EC" id="3.4.19.12" evidence="3"/>
<feature type="region of interest" description="Disordered" evidence="6">
    <location>
        <begin position="1"/>
        <end position="90"/>
    </location>
</feature>